<comment type="caution">
    <text evidence="6">The sequence shown here is derived from an EMBL/GenBank/DDBJ whole genome shotgun (WGS) entry which is preliminary data.</text>
</comment>
<dbReference type="RefSeq" id="WP_237484322.1">
    <property type="nucleotide sequence ID" value="NZ_CAKLCM010000002.1"/>
</dbReference>
<keyword evidence="3 5" id="KW-1133">Transmembrane helix</keyword>
<dbReference type="Gene3D" id="1.20.120.1630">
    <property type="match status" value="1"/>
</dbReference>
<evidence type="ECO:0000256" key="3">
    <source>
        <dbReference type="ARBA" id="ARBA00022989"/>
    </source>
</evidence>
<evidence type="ECO:0000313" key="6">
    <source>
        <dbReference type="EMBL" id="CAH0525831.1"/>
    </source>
</evidence>
<keyword evidence="2 5" id="KW-0812">Transmembrane</keyword>
<evidence type="ECO:0000256" key="2">
    <source>
        <dbReference type="ARBA" id="ARBA00022692"/>
    </source>
</evidence>
<dbReference type="Pfam" id="PF04191">
    <property type="entry name" value="PEMT"/>
    <property type="match status" value="1"/>
</dbReference>
<keyword evidence="7" id="KW-1185">Reference proteome</keyword>
<evidence type="ECO:0008006" key="8">
    <source>
        <dbReference type="Google" id="ProtNLM"/>
    </source>
</evidence>
<feature type="transmembrane region" description="Helical" evidence="5">
    <location>
        <begin position="12"/>
        <end position="34"/>
    </location>
</feature>
<evidence type="ECO:0000313" key="7">
    <source>
        <dbReference type="Proteomes" id="UP000838160"/>
    </source>
</evidence>
<evidence type="ECO:0000256" key="4">
    <source>
        <dbReference type="ARBA" id="ARBA00023136"/>
    </source>
</evidence>
<keyword evidence="4 5" id="KW-0472">Membrane</keyword>
<dbReference type="EMBL" id="CAKLCM010000002">
    <property type="protein sequence ID" value="CAH0525831.1"/>
    <property type="molecule type" value="Genomic_DNA"/>
</dbReference>
<dbReference type="Proteomes" id="UP000838160">
    <property type="component" value="Unassembled WGS sequence"/>
</dbReference>
<sequence>MTGLHLKIPPPLVFVVFLIAMYLAAMIDNGWWYLYIPFKYVWVAIFAVTGTVFGGMATLAFVRHRTSLDPRAVTKASCIVTTGVFSISRNPMYLTLLFLLLAWGVWLEDGISLLLTTLFVPYINRFQIVPEELALAEKFGSEYLDYKAKVRRWI</sequence>
<feature type="transmembrane region" description="Helical" evidence="5">
    <location>
        <begin position="40"/>
        <end position="62"/>
    </location>
</feature>
<gene>
    <name evidence="6" type="ORF">VHP8226_01356</name>
</gene>
<dbReference type="InterPro" id="IPR007318">
    <property type="entry name" value="Phopholipid_MeTrfase"/>
</dbReference>
<protein>
    <recommendedName>
        <fullName evidence="8">Isoprenylcysteine carboxylmethyltransferase family protein</fullName>
    </recommendedName>
</protein>
<dbReference type="PANTHER" id="PTHR12714">
    <property type="entry name" value="PROTEIN-S ISOPRENYLCYSTEINE O-METHYLTRANSFERASE"/>
    <property type="match status" value="1"/>
</dbReference>
<organism evidence="6 7">
    <name type="scientific">Vibrio hippocampi</name>
    <dbReference type="NCBI Taxonomy" id="654686"/>
    <lineage>
        <taxon>Bacteria</taxon>
        <taxon>Pseudomonadati</taxon>
        <taxon>Pseudomonadota</taxon>
        <taxon>Gammaproteobacteria</taxon>
        <taxon>Vibrionales</taxon>
        <taxon>Vibrionaceae</taxon>
        <taxon>Vibrio</taxon>
    </lineage>
</organism>
<proteinExistence type="predicted"/>
<reference evidence="6" key="1">
    <citation type="submission" date="2021-12" db="EMBL/GenBank/DDBJ databases">
        <authorList>
            <person name="Rodrigo-Torres L."/>
            <person name="Arahal R. D."/>
            <person name="Lucena T."/>
        </authorList>
    </citation>
    <scope>NUCLEOTIDE SEQUENCE</scope>
    <source>
        <strain evidence="6">CECT 8226</strain>
    </source>
</reference>
<comment type="subcellular location">
    <subcellularLocation>
        <location evidence="1">Endomembrane system</location>
        <topology evidence="1">Multi-pass membrane protein</topology>
    </subcellularLocation>
</comment>
<feature type="transmembrane region" description="Helical" evidence="5">
    <location>
        <begin position="96"/>
        <end position="123"/>
    </location>
</feature>
<evidence type="ECO:0000256" key="1">
    <source>
        <dbReference type="ARBA" id="ARBA00004127"/>
    </source>
</evidence>
<name>A0ABN8DJ55_9VIBR</name>
<accession>A0ABN8DJ55</accession>
<dbReference type="PANTHER" id="PTHR12714:SF24">
    <property type="entry name" value="SLR1182 PROTEIN"/>
    <property type="match status" value="1"/>
</dbReference>
<evidence type="ECO:0000256" key="5">
    <source>
        <dbReference type="SAM" id="Phobius"/>
    </source>
</evidence>